<organism evidence="4 5">
    <name type="scientific">Paenibacillus ginsengarvi</name>
    <dbReference type="NCBI Taxonomy" id="400777"/>
    <lineage>
        <taxon>Bacteria</taxon>
        <taxon>Bacillati</taxon>
        <taxon>Bacillota</taxon>
        <taxon>Bacilli</taxon>
        <taxon>Bacillales</taxon>
        <taxon>Paenibacillaceae</taxon>
        <taxon>Paenibacillus</taxon>
    </lineage>
</organism>
<protein>
    <recommendedName>
        <fullName evidence="2">Anti-sigma-W factor RsiW</fullName>
    </recommendedName>
</protein>
<name>A0A3B0C145_9BACL</name>
<feature type="domain" description="Putative zinc-finger" evidence="3">
    <location>
        <begin position="3"/>
        <end position="37"/>
    </location>
</feature>
<dbReference type="InterPro" id="IPR041916">
    <property type="entry name" value="Anti_sigma_zinc_sf"/>
</dbReference>
<evidence type="ECO:0000313" key="4">
    <source>
        <dbReference type="EMBL" id="RKN78308.1"/>
    </source>
</evidence>
<keyword evidence="5" id="KW-1185">Reference proteome</keyword>
<dbReference type="RefSeq" id="WP_120749744.1">
    <property type="nucleotide sequence ID" value="NZ_RBAH01000019.1"/>
</dbReference>
<proteinExistence type="inferred from homology"/>
<dbReference type="InterPro" id="IPR027383">
    <property type="entry name" value="Znf_put"/>
</dbReference>
<evidence type="ECO:0000256" key="2">
    <source>
        <dbReference type="ARBA" id="ARBA00024438"/>
    </source>
</evidence>
<dbReference type="Gene3D" id="1.10.10.1320">
    <property type="entry name" value="Anti-sigma factor, zinc-finger domain"/>
    <property type="match status" value="1"/>
</dbReference>
<accession>A0A3B0C145</accession>
<dbReference type="Proteomes" id="UP000282311">
    <property type="component" value="Unassembled WGS sequence"/>
</dbReference>
<sequence length="203" mass="22368">MNCKEAILLMHDYLDGDLTGPEAAELKKHLIGCASCQERYTKLEKTGAALMASMKPVHVPSHLTTASIMQKLPAPAKRTVWMRWPRRHPAATVAALFCIVMLGSFMSMWNEDTQLVVHGSNLEQVVIKGNTVVVPEGQTYQGNLIVENGKIEVNGKIDGNLIVIDGNYALASTAQISGDITSVNQAAEWVWYKLNQLFTLFVK</sequence>
<evidence type="ECO:0000256" key="1">
    <source>
        <dbReference type="ARBA" id="ARBA00024353"/>
    </source>
</evidence>
<dbReference type="Pfam" id="PF13490">
    <property type="entry name" value="zf-HC2"/>
    <property type="match status" value="1"/>
</dbReference>
<dbReference type="EMBL" id="RBAH01000019">
    <property type="protein sequence ID" value="RKN78308.1"/>
    <property type="molecule type" value="Genomic_DNA"/>
</dbReference>
<dbReference type="AlphaFoldDB" id="A0A3B0C145"/>
<comment type="caution">
    <text evidence="4">The sequence shown here is derived from an EMBL/GenBank/DDBJ whole genome shotgun (WGS) entry which is preliminary data.</text>
</comment>
<evidence type="ECO:0000259" key="3">
    <source>
        <dbReference type="Pfam" id="PF13490"/>
    </source>
</evidence>
<evidence type="ECO:0000313" key="5">
    <source>
        <dbReference type="Proteomes" id="UP000282311"/>
    </source>
</evidence>
<reference evidence="4 5" key="1">
    <citation type="journal article" date="2007" name="Int. J. Syst. Evol. Microbiol.">
        <title>Paenibacillus ginsengarvi sp. nov., isolated from soil from ginseng cultivation.</title>
        <authorList>
            <person name="Yoon M.H."/>
            <person name="Ten L.N."/>
            <person name="Im W.T."/>
        </authorList>
    </citation>
    <scope>NUCLEOTIDE SEQUENCE [LARGE SCALE GENOMIC DNA]</scope>
    <source>
        <strain evidence="4 5">KCTC 13059</strain>
    </source>
</reference>
<comment type="similarity">
    <text evidence="1">Belongs to the zinc-associated anti-sigma factor (ZAS) superfamily. Anti-sigma-W factor family.</text>
</comment>
<dbReference type="OrthoDB" id="9782842at2"/>
<gene>
    <name evidence="4" type="ORF">D7M11_23680</name>
</gene>